<dbReference type="PANTHER" id="PTHR36453">
    <property type="entry name" value="SECRETED PROTEIN-RELATED"/>
    <property type="match status" value="1"/>
</dbReference>
<dbReference type="Gene3D" id="2.160.20.10">
    <property type="entry name" value="Single-stranded right-handed beta-helix, Pectin lyase-like"/>
    <property type="match status" value="2"/>
</dbReference>
<accession>A0A3B1CQU5</accession>
<dbReference type="InterPro" id="IPR012334">
    <property type="entry name" value="Pectin_lyas_fold"/>
</dbReference>
<dbReference type="InterPro" id="IPR011050">
    <property type="entry name" value="Pectin_lyase_fold/virulence"/>
</dbReference>
<dbReference type="SUPFAM" id="SSF51126">
    <property type="entry name" value="Pectin lyase-like"/>
    <property type="match status" value="1"/>
</dbReference>
<gene>
    <name evidence="1" type="ORF">MNBD_IGNAVI01-2441</name>
</gene>
<sequence>MLRLKKASIWSRYFVPAVVSLTIMVSSQLFSQGKYLRGEVWQKFSVENSTADFYISPDGNDDWSGTLDTPNSSLTDGPFKTFTRAQEAVRELKKEVYKPEGIPIEKNYIGSPHELGSGKDILVQVREGYYELDEPLLFSPEDGGERVETDQPSGAFEYHKLKDYYVTYSAYPGEHPVVSGGKRIRNWKQEGKVWHTNTKGLDVKKLVVNGRMQTLARTPNSGYFVMPKAAKSTTEFYFKKGDIKAWQDMEQNKIIMYLRWHVGINKIKKVDEAKGIGVLEKPQEGIVVISPRYYVENVKALLDTAGEWYFNRKTNDLFYIPSDDISDLNSAKIVSPVISDLIVINGEPGHPVRNIRFYGLTLEALNGEGNAFAVRYADYCELVDSEIRAVAGKGIFLGLGSFETRIMNNKIVQADRGAVEISGDPYPDKFADIIRQNTVSYNYMNDCGGNVIGVRNTLYTTISHNEISHNRGRYPIYVGGWANLEEALEGGYRVEYNHLHHVQALSDDSGVITSGGYTHDSVIRKNLIHDVSRGMFNDNVAIWFDNMSSGWTAEDNIYYNLQQGEMKLCAANLIDNLYTKNFKIDPPAIPPEGIITGDPEFQMDQPVITIGDQEIDQAETGNYLTISSLVKNIASTGVQNVVLWVNGKTVASKRSAIVKDNSEIVKFNFRFAEPGDYVISVGASDAKFIKITGDPLSYFSDKVAVSSSVIPLGESLKVSADILSLDEGNELVISLYDNNKEIQQKKIEVGGEKKGSVSFDIKLGIGEHNIRIGNSKTVPVKVYPHKKVDISKIEFAEYCSARAEPHEITIDQKNNKFIIKAAGTDFYHGEDSYATAYIKKPIKGNFVATIKVVKFGKKTNEWFRTGLFVRNDITKSFDTGEGSLGSVLMFVSPGRAGMNWDEFGDGCMHKANSQNHPTYEPTPMWIKLVRHGNSFSGYVSYDGKNWTVSRHTGDIPGINEAVNLGIAAGGPDERVYSVEFEDFTLDVEK</sequence>
<name>A0A3B1CQU5_9ZZZZ</name>
<reference evidence="1" key="1">
    <citation type="submission" date="2018-06" db="EMBL/GenBank/DDBJ databases">
        <authorList>
            <person name="Zhirakovskaya E."/>
        </authorList>
    </citation>
    <scope>NUCLEOTIDE SEQUENCE</scope>
</reference>
<dbReference type="EMBL" id="UOGD01000127">
    <property type="protein sequence ID" value="VAX19057.1"/>
    <property type="molecule type" value="Genomic_DNA"/>
</dbReference>
<protein>
    <submittedName>
        <fullName evidence="1">Uncharacterized protein</fullName>
    </submittedName>
</protein>
<organism evidence="1">
    <name type="scientific">hydrothermal vent metagenome</name>
    <dbReference type="NCBI Taxonomy" id="652676"/>
    <lineage>
        <taxon>unclassified sequences</taxon>
        <taxon>metagenomes</taxon>
        <taxon>ecological metagenomes</taxon>
    </lineage>
</organism>
<dbReference type="Gene3D" id="2.60.120.200">
    <property type="match status" value="1"/>
</dbReference>
<dbReference type="AlphaFoldDB" id="A0A3B1CQU5"/>
<dbReference type="PANTHER" id="PTHR36453:SF1">
    <property type="entry name" value="RIGHT HANDED BETA HELIX DOMAIN-CONTAINING PROTEIN"/>
    <property type="match status" value="1"/>
</dbReference>
<proteinExistence type="predicted"/>
<evidence type="ECO:0000313" key="1">
    <source>
        <dbReference type="EMBL" id="VAX19057.1"/>
    </source>
</evidence>